<dbReference type="RefSeq" id="WP_122951220.1">
    <property type="nucleotide sequence ID" value="NZ_CP024634.1"/>
</dbReference>
<dbReference type="GO" id="GO:0005886">
    <property type="term" value="C:plasma membrane"/>
    <property type="evidence" value="ECO:0007669"/>
    <property type="project" value="TreeGrafter"/>
</dbReference>
<keyword evidence="1" id="KW-0812">Transmembrane</keyword>
<reference evidence="3 4" key="1">
    <citation type="submission" date="2017-11" db="EMBL/GenBank/DDBJ databases">
        <title>Genome sequence of the bacterial symbiont EPR9N from a vent mussel Bathymodiolus thermophilus.</title>
        <authorList>
            <person name="Won Y.-J."/>
        </authorList>
    </citation>
    <scope>NUCLEOTIDE SEQUENCE [LARGE SCALE GENOMIC DNA]</scope>
    <source>
        <strain evidence="3 4">EPR9N</strain>
    </source>
</reference>
<dbReference type="InterPro" id="IPR051311">
    <property type="entry name" value="DedA_domain"/>
</dbReference>
<feature type="transmembrane region" description="Helical" evidence="1">
    <location>
        <begin position="35"/>
        <end position="53"/>
    </location>
</feature>
<dbReference type="AlphaFoldDB" id="A0A3G3IKH3"/>
<dbReference type="Proteomes" id="UP000278334">
    <property type="component" value="Chromosome"/>
</dbReference>
<feature type="transmembrane region" description="Helical" evidence="1">
    <location>
        <begin position="123"/>
        <end position="141"/>
    </location>
</feature>
<gene>
    <name evidence="3" type="ORF">MS2017_0600</name>
</gene>
<keyword evidence="1" id="KW-0472">Membrane</keyword>
<accession>A0A3G3IKH3</accession>
<sequence length="208" mass="23887">MILDKRWVFPWSRKTKVKIFSKLYQTTLDWAQSKYAIYWLALISFVESFILPYPPPDALLAPMVLRKPNSAYRFALICTVLSVLGGVVGYFLGALLIDTIQPLLVKLHYVDKLDAIKQWFEEYGIWIVAIAGFSPMPYKIFTIGAGISNMVLLPFILISFLARGARFFLVAFLIKKFGNTCDVWLKKYIDRLGYLLIVIIALGVWYVK</sequence>
<keyword evidence="1" id="KW-1133">Transmembrane helix</keyword>
<proteinExistence type="predicted"/>
<evidence type="ECO:0000313" key="3">
    <source>
        <dbReference type="EMBL" id="AYQ56335.1"/>
    </source>
</evidence>
<evidence type="ECO:0000259" key="2">
    <source>
        <dbReference type="Pfam" id="PF09335"/>
    </source>
</evidence>
<dbReference type="Pfam" id="PF09335">
    <property type="entry name" value="VTT_dom"/>
    <property type="match status" value="1"/>
</dbReference>
<feature type="domain" description="VTT" evidence="2">
    <location>
        <begin position="74"/>
        <end position="174"/>
    </location>
</feature>
<evidence type="ECO:0000256" key="1">
    <source>
        <dbReference type="SAM" id="Phobius"/>
    </source>
</evidence>
<evidence type="ECO:0000313" key="4">
    <source>
        <dbReference type="Proteomes" id="UP000278334"/>
    </source>
</evidence>
<dbReference type="EMBL" id="CP024634">
    <property type="protein sequence ID" value="AYQ56335.1"/>
    <property type="molecule type" value="Genomic_DNA"/>
</dbReference>
<feature type="transmembrane region" description="Helical" evidence="1">
    <location>
        <begin position="153"/>
        <end position="174"/>
    </location>
</feature>
<organism evidence="3 4">
    <name type="scientific">Bathymodiolus thermophilus thioautotrophic gill symbiont</name>
    <dbReference type="NCBI Taxonomy" id="2360"/>
    <lineage>
        <taxon>Bacteria</taxon>
        <taxon>Pseudomonadati</taxon>
        <taxon>Pseudomonadota</taxon>
        <taxon>Gammaproteobacteria</taxon>
        <taxon>sulfur-oxidizing symbionts</taxon>
    </lineage>
</organism>
<dbReference type="PANTHER" id="PTHR42709">
    <property type="entry name" value="ALKALINE PHOSPHATASE LIKE PROTEIN"/>
    <property type="match status" value="1"/>
</dbReference>
<dbReference type="InterPro" id="IPR032816">
    <property type="entry name" value="VTT_dom"/>
</dbReference>
<dbReference type="PANTHER" id="PTHR42709:SF11">
    <property type="entry name" value="DEDA FAMILY PROTEIN"/>
    <property type="match status" value="1"/>
</dbReference>
<protein>
    <recommendedName>
        <fullName evidence="2">VTT domain-containing protein</fullName>
    </recommendedName>
</protein>
<dbReference type="KEGG" id="bthg:MS2017_0600"/>
<name>A0A3G3IKH3_9GAMM</name>
<feature type="transmembrane region" description="Helical" evidence="1">
    <location>
        <begin position="189"/>
        <end position="207"/>
    </location>
</feature>
<feature type="transmembrane region" description="Helical" evidence="1">
    <location>
        <begin position="74"/>
        <end position="97"/>
    </location>
</feature>